<feature type="domain" description="Cytochrome c" evidence="7">
    <location>
        <begin position="800"/>
        <end position="888"/>
    </location>
</feature>
<dbReference type="InterPro" id="IPR037165">
    <property type="entry name" value="AldOxase/xan_DH_Mopterin-bd_sf"/>
</dbReference>
<dbReference type="InterPro" id="IPR036909">
    <property type="entry name" value="Cyt_c-like_dom_sf"/>
</dbReference>
<keyword evidence="4" id="KW-0249">Electron transport</keyword>
<evidence type="ECO:0000256" key="6">
    <source>
        <dbReference type="PROSITE-ProRule" id="PRU00433"/>
    </source>
</evidence>
<evidence type="ECO:0000259" key="7">
    <source>
        <dbReference type="PROSITE" id="PS51007"/>
    </source>
</evidence>
<evidence type="ECO:0000256" key="3">
    <source>
        <dbReference type="ARBA" id="ARBA00022723"/>
    </source>
</evidence>
<dbReference type="SUPFAM" id="SSF46626">
    <property type="entry name" value="Cytochrome c"/>
    <property type="match status" value="3"/>
</dbReference>
<organism evidence="8 9">
    <name type="scientific">Alcanivorax dieselolei (strain DSM 16502 / CGMCC 1.3690 / MCCC 1A00001 / B-5)</name>
    <name type="common">Alloalcanivorax dieselolei</name>
    <dbReference type="NCBI Taxonomy" id="930169"/>
    <lineage>
        <taxon>Bacteria</taxon>
        <taxon>Pseudomonadati</taxon>
        <taxon>Pseudomonadota</taxon>
        <taxon>Gammaproteobacteria</taxon>
        <taxon>Oceanospirillales</taxon>
        <taxon>Alcanivoracaceae</taxon>
        <taxon>Alloalcanivorax</taxon>
    </lineage>
</organism>
<proteinExistence type="predicted"/>
<dbReference type="PANTHER" id="PTHR35008:SF8">
    <property type="entry name" value="ALCOHOL DEHYDROGENASE CYTOCHROME C SUBUNIT"/>
    <property type="match status" value="1"/>
</dbReference>
<keyword evidence="2 6" id="KW-0349">Heme</keyword>
<dbReference type="eggNOG" id="COG2010">
    <property type="taxonomic scope" value="Bacteria"/>
</dbReference>
<evidence type="ECO:0000313" key="8">
    <source>
        <dbReference type="EMBL" id="AFT70574.1"/>
    </source>
</evidence>
<dbReference type="PANTHER" id="PTHR35008">
    <property type="entry name" value="BLL4482 PROTEIN-RELATED"/>
    <property type="match status" value="1"/>
</dbReference>
<evidence type="ECO:0000313" key="9">
    <source>
        <dbReference type="Proteomes" id="UP000006286"/>
    </source>
</evidence>
<dbReference type="STRING" id="930169.B5T_02300"/>
<dbReference type="PATRIC" id="fig|930169.3.peg.2267"/>
<protein>
    <submittedName>
        <fullName evidence="8">Aldehyde oxidase and xanthine dehydrogenase molybdopterin binding protein</fullName>
    </submittedName>
</protein>
<dbReference type="KEGG" id="adi:B5T_02300"/>
<dbReference type="GO" id="GO:0009055">
    <property type="term" value="F:electron transfer activity"/>
    <property type="evidence" value="ECO:0007669"/>
    <property type="project" value="InterPro"/>
</dbReference>
<evidence type="ECO:0000256" key="2">
    <source>
        <dbReference type="ARBA" id="ARBA00022617"/>
    </source>
</evidence>
<dbReference type="PROSITE" id="PS51007">
    <property type="entry name" value="CYTC"/>
    <property type="match status" value="3"/>
</dbReference>
<accession>K0CAI4</accession>
<dbReference type="EMBL" id="CP003466">
    <property type="protein sequence ID" value="AFT70574.1"/>
    <property type="molecule type" value="Genomic_DNA"/>
</dbReference>
<dbReference type="GO" id="GO:0020037">
    <property type="term" value="F:heme binding"/>
    <property type="evidence" value="ECO:0007669"/>
    <property type="project" value="InterPro"/>
</dbReference>
<keyword evidence="3 6" id="KW-0479">Metal-binding</keyword>
<dbReference type="SUPFAM" id="SSF56003">
    <property type="entry name" value="Molybdenum cofactor-binding domain"/>
    <property type="match status" value="1"/>
</dbReference>
<dbReference type="InterPro" id="IPR009056">
    <property type="entry name" value="Cyt_c-like_dom"/>
</dbReference>
<dbReference type="InterPro" id="IPR051459">
    <property type="entry name" value="Cytochrome_c-type_DH"/>
</dbReference>
<dbReference type="GO" id="GO:0016491">
    <property type="term" value="F:oxidoreductase activity"/>
    <property type="evidence" value="ECO:0007669"/>
    <property type="project" value="InterPro"/>
</dbReference>
<evidence type="ECO:0000256" key="4">
    <source>
        <dbReference type="ARBA" id="ARBA00022982"/>
    </source>
</evidence>
<keyword evidence="1" id="KW-0813">Transport</keyword>
<evidence type="ECO:0000256" key="5">
    <source>
        <dbReference type="ARBA" id="ARBA00023004"/>
    </source>
</evidence>
<dbReference type="AlphaFoldDB" id="K0CAI4"/>
<evidence type="ECO:0000256" key="1">
    <source>
        <dbReference type="ARBA" id="ARBA00022448"/>
    </source>
</evidence>
<dbReference type="Gene3D" id="1.10.760.10">
    <property type="entry name" value="Cytochrome c-like domain"/>
    <property type="match status" value="3"/>
</dbReference>
<sequence length="913" mass="98812">MIDTPAPYAPGLRYGVVVRPPEYRLSEGAFRCSPLLEADITDTGQGDDVTVVVQGNFVGVVADSLELARASASRLSLRWGVPEQDDRTSIAPRLMDTRLHATYHWPGRLSWGPRAGWVMADFSGDTARVRVATTDSQQLRRELALLMDCEPQRIAMATDGESPLGRHCGDDAVADAALLSRAVGQPVAVWLDSQTYGGDVEALRHARRIRFSGDLGGDSFRLEADQGRVTVPVLALWLTGRLHEQLPQEPDAAALQYHFAQESFLDEIAAAKGEDPITLRLRHIQDRRGRQLLTAVAEQAQWSKTGAGAQLHQDRLRGRGVAYSHHPATSGGAGPRSAWIADVEVNTVTGTVKLARLIAGQDAGDDGPIAPLLDPAPLRQALEQKLLGLPEAPPAVDDWAAEDTATLLTTPLTPPLATRTITPPARRHQANTPATAEQIDLTPAVAVVANALYDATGVRFRSPPFSPARVRAALHGRNTPRRRRWWWAGGLAASGLLAALWPWPAPLAPVARPAANLYSEETIERGRLVAEAGDCAVCHTAEEGTTNTGGRPFETPFGVLHSTNLTPDPDTGIGRWSYTAFERAMREGIARDGRHLYPAFPYTAFARMSDADMQALYAYLMAQPAVSAVPPNNRLRFPFNVRSLMAGWNVFFHRDQRYQPDTARSAQWNRGAYLFEGAGHCSACHSPRNLFGAEKSGDAYLSGALVDGWEAPPLTADNRAPVPWTEDELFHYLRSGRSEFHGVAGGPMAPVVAGLARLPEADVRAIAHYLASQMQAPTRLTEAQRQQAQDKLAASAIEPAGLDAGQRVFDGACASCHASDAPATFTSARQALALNTNLHSERADNVIQSILGGVHVQGGTGAGEMPAFSHSLSDRQITDLVAYLRARFAPGETPWKDIGKTVETLRREHDQQS</sequence>
<dbReference type="OrthoDB" id="6073217at2"/>
<dbReference type="Pfam" id="PF00034">
    <property type="entry name" value="Cytochrom_C"/>
    <property type="match status" value="1"/>
</dbReference>
<name>K0CAI4_ALCDB</name>
<reference evidence="8 9" key="1">
    <citation type="journal article" date="2012" name="J. Bacteriol.">
        <title>Complete genome sequence of Alcanivorax dieselolei type strain B5.</title>
        <authorList>
            <person name="Lai Q."/>
            <person name="Li W."/>
            <person name="Shao Z."/>
        </authorList>
    </citation>
    <scope>NUCLEOTIDE SEQUENCE [LARGE SCALE GENOMIC DNA]</scope>
    <source>
        <strain evidence="9">DSM 16502 / CGMCC 1.3690 / B-5</strain>
    </source>
</reference>
<keyword evidence="5 6" id="KW-0408">Iron</keyword>
<dbReference type="HOGENOM" id="CLU_007015_0_1_6"/>
<dbReference type="Pfam" id="PF13442">
    <property type="entry name" value="Cytochrome_CBB3"/>
    <property type="match status" value="1"/>
</dbReference>
<dbReference type="eggNOG" id="COG1529">
    <property type="taxonomic scope" value="Bacteria"/>
</dbReference>
<dbReference type="RefSeq" id="WP_014994645.1">
    <property type="nucleotide sequence ID" value="NC_018691.1"/>
</dbReference>
<dbReference type="Gene3D" id="3.30.365.10">
    <property type="entry name" value="Aldehyde oxidase/xanthine dehydrogenase, molybdopterin binding domain"/>
    <property type="match status" value="2"/>
</dbReference>
<dbReference type="InterPro" id="IPR008168">
    <property type="entry name" value="Cyt_C_IC"/>
</dbReference>
<feature type="domain" description="Cytochrome c" evidence="7">
    <location>
        <begin position="666"/>
        <end position="774"/>
    </location>
</feature>
<feature type="domain" description="Cytochrome c" evidence="7">
    <location>
        <begin position="521"/>
        <end position="624"/>
    </location>
</feature>
<dbReference type="GO" id="GO:0005506">
    <property type="term" value="F:iron ion binding"/>
    <property type="evidence" value="ECO:0007669"/>
    <property type="project" value="InterPro"/>
</dbReference>
<dbReference type="Proteomes" id="UP000006286">
    <property type="component" value="Chromosome"/>
</dbReference>
<keyword evidence="9" id="KW-1185">Reference proteome</keyword>
<dbReference type="PRINTS" id="PR00605">
    <property type="entry name" value="CYTCHROMECIC"/>
</dbReference>
<gene>
    <name evidence="8" type="ordered locus">B5T_02300</name>
</gene>